<reference evidence="2" key="1">
    <citation type="submission" date="2019-08" db="EMBL/GenBank/DDBJ databases">
        <authorList>
            <person name="Kucharzyk K."/>
            <person name="Murdoch R.W."/>
            <person name="Higgins S."/>
            <person name="Loffler F."/>
        </authorList>
    </citation>
    <scope>NUCLEOTIDE SEQUENCE</scope>
</reference>
<dbReference type="AlphaFoldDB" id="A0A645IFE2"/>
<gene>
    <name evidence="2" type="ORF">SDC9_197666</name>
</gene>
<feature type="transmembrane region" description="Helical" evidence="1">
    <location>
        <begin position="23"/>
        <end position="49"/>
    </location>
</feature>
<evidence type="ECO:0000256" key="1">
    <source>
        <dbReference type="SAM" id="Phobius"/>
    </source>
</evidence>
<name>A0A645IFE2_9ZZZZ</name>
<keyword evidence="1" id="KW-1133">Transmembrane helix</keyword>
<protein>
    <submittedName>
        <fullName evidence="2">Uncharacterized protein</fullName>
    </submittedName>
</protein>
<sequence length="66" mass="7736">MYTEIIAITRSTDRMLTSKRYNLSSFFCAMAFDWYAESIIGNIFVISYVRKRELQNTASSMDDCMQ</sequence>
<accession>A0A645IFE2</accession>
<dbReference type="EMBL" id="VSSQ01113849">
    <property type="protein sequence ID" value="MPN50041.1"/>
    <property type="molecule type" value="Genomic_DNA"/>
</dbReference>
<organism evidence="2">
    <name type="scientific">bioreactor metagenome</name>
    <dbReference type="NCBI Taxonomy" id="1076179"/>
    <lineage>
        <taxon>unclassified sequences</taxon>
        <taxon>metagenomes</taxon>
        <taxon>ecological metagenomes</taxon>
    </lineage>
</organism>
<keyword evidence="1" id="KW-0812">Transmembrane</keyword>
<keyword evidence="1" id="KW-0472">Membrane</keyword>
<proteinExistence type="predicted"/>
<comment type="caution">
    <text evidence="2">The sequence shown here is derived from an EMBL/GenBank/DDBJ whole genome shotgun (WGS) entry which is preliminary data.</text>
</comment>
<evidence type="ECO:0000313" key="2">
    <source>
        <dbReference type="EMBL" id="MPN50041.1"/>
    </source>
</evidence>